<name>A0A316F2X6_9BURK</name>
<evidence type="ECO:0000256" key="2">
    <source>
        <dbReference type="ARBA" id="ARBA00022448"/>
    </source>
</evidence>
<keyword evidence="5 6" id="KW-0472">Membrane</keyword>
<feature type="transmembrane region" description="Helical" evidence="6">
    <location>
        <begin position="150"/>
        <end position="173"/>
    </location>
</feature>
<sequence length="438" mass="47420">MMKMSVEAVPADDPSRSLYTKVALRLIPLLIVCYVIAYLDRINVGFAKLQMQEALGFSDAVYGLGAGIFFIGYFLFEVPSNLLLQRIGARKTIARIMICWGIIGCCMATVSTPTQFYVMRFLLGVFEAGFFPGVVYYLSNWFPRGRRGQILALFMTGFPIAGLIGGPVSGWAMSRLADVANLAGWQWLYIVEAAPAIVLGLVVWFTLDDSFERARWLDTTEKDALRAELKADGEPAHSGAHGLWREVLTDSRVYRICFAYFTFICGTYALSFWLPTVLKTAGATDVVHIGWLSAIPYGIAAVGMVLICRSSDRMLERRVHGALSAIVGAVALALLPTFAHDLTATLVLLAVAATTVFVTLPLLWSMASDYLAGSPAAAGAIALINSLGLLGGFVSPFAMGWLKTWTGTLNSGLYLMTGLLACGAVTMLCVKVQRGRAA</sequence>
<dbReference type="InterPro" id="IPR020846">
    <property type="entry name" value="MFS_dom"/>
</dbReference>
<feature type="transmembrane region" description="Helical" evidence="6">
    <location>
        <begin position="344"/>
        <end position="364"/>
    </location>
</feature>
<accession>A0A316F2X6</accession>
<dbReference type="InterPro" id="IPR036259">
    <property type="entry name" value="MFS_trans_sf"/>
</dbReference>
<feature type="transmembrane region" description="Helical" evidence="6">
    <location>
        <begin position="185"/>
        <end position="207"/>
    </location>
</feature>
<protein>
    <submittedName>
        <fullName evidence="8">Sugar phosphate permease</fullName>
    </submittedName>
</protein>
<evidence type="ECO:0000313" key="9">
    <source>
        <dbReference type="Proteomes" id="UP000245754"/>
    </source>
</evidence>
<feature type="transmembrane region" description="Helical" evidence="6">
    <location>
        <begin position="60"/>
        <end position="80"/>
    </location>
</feature>
<dbReference type="GO" id="GO:0016020">
    <property type="term" value="C:membrane"/>
    <property type="evidence" value="ECO:0007669"/>
    <property type="project" value="UniProtKB-SubCell"/>
</dbReference>
<dbReference type="Pfam" id="PF07690">
    <property type="entry name" value="MFS_1"/>
    <property type="match status" value="1"/>
</dbReference>
<comment type="subcellular location">
    <subcellularLocation>
        <location evidence="1">Membrane</location>
        <topology evidence="1">Multi-pass membrane protein</topology>
    </subcellularLocation>
</comment>
<keyword evidence="4 6" id="KW-1133">Transmembrane helix</keyword>
<dbReference type="SUPFAM" id="SSF103473">
    <property type="entry name" value="MFS general substrate transporter"/>
    <property type="match status" value="1"/>
</dbReference>
<dbReference type="EMBL" id="QGGT01000001">
    <property type="protein sequence ID" value="PWK37859.1"/>
    <property type="molecule type" value="Genomic_DNA"/>
</dbReference>
<evidence type="ECO:0000313" key="8">
    <source>
        <dbReference type="EMBL" id="PWK37859.1"/>
    </source>
</evidence>
<evidence type="ECO:0000256" key="6">
    <source>
        <dbReference type="SAM" id="Phobius"/>
    </source>
</evidence>
<organism evidence="8 9">
    <name type="scientific">Cupriavidus plantarum</name>
    <dbReference type="NCBI Taxonomy" id="942865"/>
    <lineage>
        <taxon>Bacteria</taxon>
        <taxon>Pseudomonadati</taxon>
        <taxon>Pseudomonadota</taxon>
        <taxon>Betaproteobacteria</taxon>
        <taxon>Burkholderiales</taxon>
        <taxon>Burkholderiaceae</taxon>
        <taxon>Cupriavidus</taxon>
    </lineage>
</organism>
<evidence type="ECO:0000256" key="3">
    <source>
        <dbReference type="ARBA" id="ARBA00022692"/>
    </source>
</evidence>
<evidence type="ECO:0000256" key="4">
    <source>
        <dbReference type="ARBA" id="ARBA00022989"/>
    </source>
</evidence>
<dbReference type="Proteomes" id="UP000245754">
    <property type="component" value="Unassembled WGS sequence"/>
</dbReference>
<dbReference type="FunFam" id="1.20.1250.20:FF:000018">
    <property type="entry name" value="MFS transporter permease"/>
    <property type="match status" value="1"/>
</dbReference>
<feature type="transmembrane region" description="Helical" evidence="6">
    <location>
        <begin position="117"/>
        <end position="138"/>
    </location>
</feature>
<comment type="caution">
    <text evidence="8">The sequence shown here is derived from an EMBL/GenBank/DDBJ whole genome shotgun (WGS) entry which is preliminary data.</text>
</comment>
<evidence type="ECO:0000259" key="7">
    <source>
        <dbReference type="PROSITE" id="PS50850"/>
    </source>
</evidence>
<dbReference type="InterPro" id="IPR011701">
    <property type="entry name" value="MFS"/>
</dbReference>
<feature type="transmembrane region" description="Helical" evidence="6">
    <location>
        <begin position="286"/>
        <end position="307"/>
    </location>
</feature>
<dbReference type="CDD" id="cd17319">
    <property type="entry name" value="MFS_ExuT_GudP_like"/>
    <property type="match status" value="1"/>
</dbReference>
<reference evidence="8 9" key="1">
    <citation type="submission" date="2018-05" db="EMBL/GenBank/DDBJ databases">
        <title>Genomic Encyclopedia of Type Strains, Phase IV (KMG-V): Genome sequencing to study the core and pangenomes of soil and plant-associated prokaryotes.</title>
        <authorList>
            <person name="Whitman W."/>
        </authorList>
    </citation>
    <scope>NUCLEOTIDE SEQUENCE [LARGE SCALE GENOMIC DNA]</scope>
    <source>
        <strain evidence="8 9">SLV-132</strain>
    </source>
</reference>
<feature type="transmembrane region" description="Helical" evidence="6">
    <location>
        <begin position="411"/>
        <end position="430"/>
    </location>
</feature>
<gene>
    <name evidence="8" type="ORF">C7419_1011745</name>
</gene>
<dbReference type="PROSITE" id="PS50850">
    <property type="entry name" value="MFS"/>
    <property type="match status" value="1"/>
</dbReference>
<feature type="transmembrane region" description="Helical" evidence="6">
    <location>
        <begin position="376"/>
        <end position="399"/>
    </location>
</feature>
<feature type="transmembrane region" description="Helical" evidence="6">
    <location>
        <begin position="22"/>
        <end position="40"/>
    </location>
</feature>
<proteinExistence type="predicted"/>
<feature type="transmembrane region" description="Helical" evidence="6">
    <location>
        <begin position="253"/>
        <end position="274"/>
    </location>
</feature>
<keyword evidence="2" id="KW-0813">Transport</keyword>
<evidence type="ECO:0000256" key="5">
    <source>
        <dbReference type="ARBA" id="ARBA00023136"/>
    </source>
</evidence>
<feature type="transmembrane region" description="Helical" evidence="6">
    <location>
        <begin position="92"/>
        <end position="111"/>
    </location>
</feature>
<dbReference type="Gene3D" id="1.20.1250.20">
    <property type="entry name" value="MFS general substrate transporter like domains"/>
    <property type="match status" value="2"/>
</dbReference>
<dbReference type="PANTHER" id="PTHR43791:SF36">
    <property type="entry name" value="TRANSPORTER, PUTATIVE (AFU_ORTHOLOGUE AFUA_6G08340)-RELATED"/>
    <property type="match status" value="1"/>
</dbReference>
<keyword evidence="3 6" id="KW-0812">Transmembrane</keyword>
<feature type="transmembrane region" description="Helical" evidence="6">
    <location>
        <begin position="319"/>
        <end position="338"/>
    </location>
</feature>
<keyword evidence="9" id="KW-1185">Reference proteome</keyword>
<feature type="domain" description="Major facilitator superfamily (MFS) profile" evidence="7">
    <location>
        <begin position="26"/>
        <end position="435"/>
    </location>
</feature>
<dbReference type="GO" id="GO:0022857">
    <property type="term" value="F:transmembrane transporter activity"/>
    <property type="evidence" value="ECO:0007669"/>
    <property type="project" value="InterPro"/>
</dbReference>
<evidence type="ECO:0000256" key="1">
    <source>
        <dbReference type="ARBA" id="ARBA00004141"/>
    </source>
</evidence>
<dbReference type="PANTHER" id="PTHR43791">
    <property type="entry name" value="PERMEASE-RELATED"/>
    <property type="match status" value="1"/>
</dbReference>
<dbReference type="AlphaFoldDB" id="A0A316F2X6"/>